<feature type="transmembrane region" description="Helical" evidence="7">
    <location>
        <begin position="536"/>
        <end position="554"/>
    </location>
</feature>
<keyword evidence="7" id="KW-0812">Transmembrane</keyword>
<proteinExistence type="inferred from homology"/>
<organism evidence="8 9">
    <name type="scientific">Nesidiocoris tenuis</name>
    <dbReference type="NCBI Taxonomy" id="355587"/>
    <lineage>
        <taxon>Eukaryota</taxon>
        <taxon>Metazoa</taxon>
        <taxon>Ecdysozoa</taxon>
        <taxon>Arthropoda</taxon>
        <taxon>Hexapoda</taxon>
        <taxon>Insecta</taxon>
        <taxon>Pterygota</taxon>
        <taxon>Neoptera</taxon>
        <taxon>Paraneoptera</taxon>
        <taxon>Hemiptera</taxon>
        <taxon>Heteroptera</taxon>
        <taxon>Panheteroptera</taxon>
        <taxon>Cimicomorpha</taxon>
        <taxon>Miridae</taxon>
        <taxon>Dicyphina</taxon>
        <taxon>Nesidiocoris</taxon>
    </lineage>
</organism>
<feature type="transmembrane region" description="Helical" evidence="7">
    <location>
        <begin position="504"/>
        <end position="524"/>
    </location>
</feature>
<keyword evidence="3" id="KW-0297">G-protein coupled receptor</keyword>
<dbReference type="Gene3D" id="2.170.180.11">
    <property type="entry name" value="Methuselah ectodomain, domain 2"/>
    <property type="match status" value="1"/>
</dbReference>
<dbReference type="InterPro" id="IPR023311">
    <property type="entry name" value="Methusela_ecto_dom_2"/>
</dbReference>
<dbReference type="EMBL" id="CADCXU010030602">
    <property type="protein sequence ID" value="CAB0016806.1"/>
    <property type="molecule type" value="Genomic_DNA"/>
</dbReference>
<keyword evidence="5" id="KW-0807">Transducer</keyword>
<keyword evidence="2" id="KW-0732">Signal</keyword>
<feature type="transmembrane region" description="Helical" evidence="7">
    <location>
        <begin position="719"/>
        <end position="743"/>
    </location>
</feature>
<evidence type="ECO:0000256" key="5">
    <source>
        <dbReference type="ARBA" id="ARBA00023224"/>
    </source>
</evidence>
<evidence type="ECO:0000256" key="6">
    <source>
        <dbReference type="SAM" id="MobiDB-lite"/>
    </source>
</evidence>
<feature type="transmembrane region" description="Helical" evidence="7">
    <location>
        <begin position="1435"/>
        <end position="1456"/>
    </location>
</feature>
<evidence type="ECO:0000313" key="8">
    <source>
        <dbReference type="EMBL" id="CAB0016806.1"/>
    </source>
</evidence>
<evidence type="ECO:0000256" key="7">
    <source>
        <dbReference type="SAM" id="Phobius"/>
    </source>
</evidence>
<feature type="transmembrane region" description="Helical" evidence="7">
    <location>
        <begin position="764"/>
        <end position="786"/>
    </location>
</feature>
<sequence length="1478" mass="163871">MLKPWIRFVELSPVVSVCFKVKSIRTGSARGSAIPVVRSPVKTIPPTGKKKPVGTAAPLQRQGTFTKDDSASSSIPVPIKSKIASPIRKNPLVATKSAGNCSGGGRGRAASLPNKSSGMGVRTSLSNQSLKSACSDGGNGHSNGGSNGTRWHSNSSLNSSPSGGGREPKKDATSKIASLWKKVDENKKKQPSMDTRVWIPPEPKSKQSLPAAESSTIRVDCSRAFPKSAMFRLGYRTWFLCLLCACACRTLQDDLENNTTSVTPATTPIAVALVTTFVATTTVSEEPEDVNRVSLPKCCPDGMTGHPRTCFNSSDPFLHPFRPWLDFRTHYSPLKFFYAESNETIATALQTSSKDIQIHTIDKTKRYSKIYVSKYGSTVCYLRTTGFFSVYISTTCLYNQTFLDSNEYEVDSDGNLVMTQDGLPLDVIPQTDYCFDLLTLPSDDDEPPSDDLSFIAAFVCFAADDVQVPSGYPIGMMISIPFLAATCLTYAVVKKLRNFHGRCLVFQCTTLTLAYVCLVITQLFGEDLHSRQCKFIVLLFALCLPLVAASPTLPAKATPKMINKCCRAGQIFNESVGICVDDASPFRLPDIVHRNGSSNTIVSNSSVVIVYGAMPPCQTGRYLYYLDPSEDPSEEFVLLDTGALVRGDGRRDPPGTFCLDVVASKRTVLPFFCFPADEDLQDTEGKGTFAVYPKFMFISVPFLLATFIVYAVIKPLRNLHGWCLMSHVTALSLSYVCLSVVQIASQDINQFTCTSLAPVYGKSVNFFITMLLPFFGVLCLIEAIAITKAVVFFSQFRPTIDLNADLFFLSLSEIQVPERPSRVENDLKHLRQCWDIANVGVHLMLSCLRPKTRAPIFEIQLLARTKLSMNSFFEHLLQNTLSNSNYENWTFTVRRICVNPTFDRRLGRWGLVKREVRLIVARGVDPLLMPRTVRINERHISGKYSLTEPPITQNEKPISTSQQFQGVNIPYCRIPVFVPIEVREIVPCARHGRRSRERAVRLAGRRREGRPAARRQSRSSAPNVRPMAREPSVPPFDTRLPPPRPSSWPSLVPLSGGVRNLVRKCCPISEFLPLALVSRDDFNFTDDVCVVADRNRSLPSLADVRRKVHAVRQRDMARHRVRPGGEEQPLRVPGERLLRRARHRRVAQRAARRPPVPLLPVGAAGRRRRRLARQSPGPLHLRRLPFRVELLHPRLARHLRRPQAQNVREDHHLLPLAPLSRTGQLRRRARLPAAQRDLRRRSWTICGATSASGGTCPRSSSAALWATWSSLGRDALPPVRAARPPAHLRSAACPTIWSVLRNLAAISDKISILRITCPPNVRRMALSADDVWQISAAGIVDTSGQPHQTYPVYCVDVFVNYSTRPSGVYPIVCHLVEKFADEGLPAEGSLDRTLLFDVYPVLCLLSAAMILLMIVLYVTVIYPLGRGRSTSTQKLINLSYLTTLFAGLLTNAVVHLTADSRSSVLLCAFYGNCRSARS</sequence>
<feature type="compositionally biased region" description="Basic and acidic residues" evidence="6">
    <location>
        <begin position="997"/>
        <end position="1011"/>
    </location>
</feature>
<name>A0A6H5HFP2_9HEMI</name>
<dbReference type="PANTHER" id="PTHR46953:SF1">
    <property type="entry name" value="G-PROTEIN COUPLED RECEPTOR MTH-LIKE 1-RELATED"/>
    <property type="match status" value="1"/>
</dbReference>
<feature type="compositionally biased region" description="Gly residues" evidence="6">
    <location>
        <begin position="137"/>
        <end position="147"/>
    </location>
</feature>
<evidence type="ECO:0000313" key="9">
    <source>
        <dbReference type="Proteomes" id="UP000479000"/>
    </source>
</evidence>
<dbReference type="Gene3D" id="1.20.1070.10">
    <property type="entry name" value="Rhodopsin 7-helix transmembrane proteins"/>
    <property type="match status" value="2"/>
</dbReference>
<keyword evidence="7" id="KW-1133">Transmembrane helix</keyword>
<evidence type="ECO:0000256" key="2">
    <source>
        <dbReference type="ARBA" id="ARBA00022729"/>
    </source>
</evidence>
<dbReference type="GO" id="GO:0004930">
    <property type="term" value="F:G protein-coupled receptor activity"/>
    <property type="evidence" value="ECO:0007669"/>
    <property type="project" value="UniProtKB-KW"/>
</dbReference>
<feature type="region of interest" description="Disordered" evidence="6">
    <location>
        <begin position="997"/>
        <end position="1052"/>
    </location>
</feature>
<gene>
    <name evidence="8" type="ORF">NTEN_LOCUS20934</name>
</gene>
<protein>
    <submittedName>
        <fullName evidence="8">Uncharacterized protein</fullName>
    </submittedName>
</protein>
<evidence type="ECO:0000256" key="3">
    <source>
        <dbReference type="ARBA" id="ARBA00023040"/>
    </source>
</evidence>
<dbReference type="Proteomes" id="UP000479000">
    <property type="component" value="Unassembled WGS sequence"/>
</dbReference>
<feature type="transmembrane region" description="Helical" evidence="7">
    <location>
        <begin position="472"/>
        <end position="492"/>
    </location>
</feature>
<dbReference type="InterPro" id="IPR052808">
    <property type="entry name" value="GPCR_Mth-like"/>
</dbReference>
<comment type="similarity">
    <text evidence="1">Belongs to the G-protein coupled receptor 2 family. Mth subfamily.</text>
</comment>
<accession>A0A6H5HFP2</accession>
<keyword evidence="7" id="KW-0472">Membrane</keyword>
<feature type="transmembrane region" description="Helical" evidence="7">
    <location>
        <begin position="1398"/>
        <end position="1423"/>
    </location>
</feature>
<feature type="region of interest" description="Disordered" evidence="6">
    <location>
        <begin position="40"/>
        <end position="76"/>
    </location>
</feature>
<feature type="transmembrane region" description="Helical" evidence="7">
    <location>
        <begin position="695"/>
        <end position="713"/>
    </location>
</feature>
<feature type="region of interest" description="Disordered" evidence="6">
    <location>
        <begin position="94"/>
        <end position="213"/>
    </location>
</feature>
<reference evidence="8 9" key="1">
    <citation type="submission" date="2020-02" db="EMBL/GenBank/DDBJ databases">
        <authorList>
            <person name="Ferguson B K."/>
        </authorList>
    </citation>
    <scope>NUCLEOTIDE SEQUENCE [LARGE SCALE GENOMIC DNA]</scope>
</reference>
<feature type="compositionally biased region" description="Polar residues" evidence="6">
    <location>
        <begin position="113"/>
        <end position="132"/>
    </location>
</feature>
<keyword evidence="4" id="KW-0675">Receptor</keyword>
<evidence type="ECO:0000256" key="4">
    <source>
        <dbReference type="ARBA" id="ARBA00023170"/>
    </source>
</evidence>
<keyword evidence="9" id="KW-1185">Reference proteome</keyword>
<dbReference type="PANTHER" id="PTHR46953">
    <property type="entry name" value="G-PROTEIN COUPLED RECEPTOR MTH-LIKE 1-RELATED"/>
    <property type="match status" value="1"/>
</dbReference>
<evidence type="ECO:0000256" key="1">
    <source>
        <dbReference type="ARBA" id="ARBA00008979"/>
    </source>
</evidence>
<dbReference type="OrthoDB" id="6610919at2759"/>